<dbReference type="STRING" id="762903.Pedsa_0378"/>
<dbReference type="EMBL" id="CP002545">
    <property type="protein sequence ID" value="ADY50960.1"/>
    <property type="molecule type" value="Genomic_DNA"/>
</dbReference>
<keyword evidence="6 14" id="KW-0418">Kinase</keyword>
<keyword evidence="7" id="KW-0067">ATP-binding</keyword>
<dbReference type="FunFam" id="3.30.565.10:FF:000006">
    <property type="entry name" value="Sensor histidine kinase WalK"/>
    <property type="match status" value="1"/>
</dbReference>
<dbReference type="Pfam" id="PF00989">
    <property type="entry name" value="PAS"/>
    <property type="match status" value="1"/>
</dbReference>
<evidence type="ECO:0000256" key="1">
    <source>
        <dbReference type="ARBA" id="ARBA00000085"/>
    </source>
</evidence>
<keyword evidence="8" id="KW-0902">Two-component regulatory system</keyword>
<dbReference type="eggNOG" id="COG2205">
    <property type="taxonomic scope" value="Bacteria"/>
</dbReference>
<protein>
    <recommendedName>
        <fullName evidence="10">Sensor protein FixL</fullName>
        <ecNumber evidence="2">2.7.13.3</ecNumber>
    </recommendedName>
</protein>
<keyword evidence="4 14" id="KW-0808">Transferase</keyword>
<dbReference type="NCBIfam" id="TIGR00229">
    <property type="entry name" value="sensory_box"/>
    <property type="match status" value="1"/>
</dbReference>
<dbReference type="CDD" id="cd00082">
    <property type="entry name" value="HisKA"/>
    <property type="match status" value="1"/>
</dbReference>
<evidence type="ECO:0000256" key="6">
    <source>
        <dbReference type="ARBA" id="ARBA00022777"/>
    </source>
</evidence>
<dbReference type="eggNOG" id="COG3290">
    <property type="taxonomic scope" value="Bacteria"/>
</dbReference>
<evidence type="ECO:0000256" key="8">
    <source>
        <dbReference type="ARBA" id="ARBA00023012"/>
    </source>
</evidence>
<dbReference type="Proteomes" id="UP000000310">
    <property type="component" value="Chromosome"/>
</dbReference>
<dbReference type="SUPFAM" id="SSF55874">
    <property type="entry name" value="ATPase domain of HSP90 chaperone/DNA topoisomerase II/histidine kinase"/>
    <property type="match status" value="1"/>
</dbReference>
<dbReference type="KEGG" id="psn:Pedsa_0378"/>
<evidence type="ECO:0000256" key="7">
    <source>
        <dbReference type="ARBA" id="ARBA00022840"/>
    </source>
</evidence>
<dbReference type="SMART" id="SM00091">
    <property type="entry name" value="PAS"/>
    <property type="match status" value="1"/>
</dbReference>
<dbReference type="PROSITE" id="PS50109">
    <property type="entry name" value="HIS_KIN"/>
    <property type="match status" value="1"/>
</dbReference>
<gene>
    <name evidence="14" type="ordered locus">Pedsa_0378</name>
</gene>
<keyword evidence="15" id="KW-1185">Reference proteome</keyword>
<dbReference type="PRINTS" id="PR00344">
    <property type="entry name" value="BCTRLSENSOR"/>
</dbReference>
<dbReference type="InterPro" id="IPR000014">
    <property type="entry name" value="PAS"/>
</dbReference>
<dbReference type="Gene3D" id="3.30.565.10">
    <property type="entry name" value="Histidine kinase-like ATPase, C-terminal domain"/>
    <property type="match status" value="1"/>
</dbReference>
<keyword evidence="11" id="KW-0175">Coiled coil</keyword>
<evidence type="ECO:0000256" key="2">
    <source>
        <dbReference type="ARBA" id="ARBA00012438"/>
    </source>
</evidence>
<feature type="domain" description="PAS" evidence="13">
    <location>
        <begin position="4"/>
        <end position="57"/>
    </location>
</feature>
<dbReference type="SMART" id="SM00387">
    <property type="entry name" value="HATPase_c"/>
    <property type="match status" value="1"/>
</dbReference>
<dbReference type="SUPFAM" id="SSF55785">
    <property type="entry name" value="PYP-like sensor domain (PAS domain)"/>
    <property type="match status" value="1"/>
</dbReference>
<evidence type="ECO:0000256" key="10">
    <source>
        <dbReference type="ARBA" id="ARBA00070616"/>
    </source>
</evidence>
<evidence type="ECO:0000256" key="5">
    <source>
        <dbReference type="ARBA" id="ARBA00022741"/>
    </source>
</evidence>
<dbReference type="InterPro" id="IPR003661">
    <property type="entry name" value="HisK_dim/P_dom"/>
</dbReference>
<dbReference type="GO" id="GO:0000155">
    <property type="term" value="F:phosphorelay sensor kinase activity"/>
    <property type="evidence" value="ECO:0007669"/>
    <property type="project" value="InterPro"/>
</dbReference>
<dbReference type="SMART" id="SM00388">
    <property type="entry name" value="HisKA"/>
    <property type="match status" value="1"/>
</dbReference>
<name>F0S543_PSESL</name>
<dbReference type="InterPro" id="IPR036097">
    <property type="entry name" value="HisK_dim/P_sf"/>
</dbReference>
<dbReference type="AlphaFoldDB" id="F0S543"/>
<dbReference type="PANTHER" id="PTHR43711:SF26">
    <property type="entry name" value="SENSOR HISTIDINE KINASE RCSC"/>
    <property type="match status" value="1"/>
</dbReference>
<evidence type="ECO:0000259" key="12">
    <source>
        <dbReference type="PROSITE" id="PS50109"/>
    </source>
</evidence>
<proteinExistence type="predicted"/>
<dbReference type="InterPro" id="IPR050736">
    <property type="entry name" value="Sensor_HK_Regulatory"/>
</dbReference>
<dbReference type="InterPro" id="IPR035965">
    <property type="entry name" value="PAS-like_dom_sf"/>
</dbReference>
<sequence length="398" mass="44949">MMDQISLLNAIIDTAIDGIITIDSNGIVESINPSACSLFRYTPSEVIGNNISMLMPEPDRSRHDGYLHRYQKTGEPHIIGIGREVKGLRKDGSLFPFRLAVSEVQFHGRIIYTGFIHDLSREKDAEQQLKKYTNRLEHLVEERTLTLQSLIKQLQHAKEEVSNSLEKEKELNQLKSRFVSMASHEFRTPLSAIQLSASLIEKYNSQYGNDSISKHVSKIKSNVGNLTNILNDFLSLERLEAGKIETQISTFDIVKFAEEITEEMQMVAKQNQNIIYQHTGTKSKITTDLNLLKNCIVNLIGNAIKYSGENTFIEFNTEMLNKKCIIMIKDNGIGIPATEQKHLFEAFFRAHNTGSIPGTGLGLNIVDRYVQLMNGTISFESAENKGTTFTITLNHHEE</sequence>
<accession>F0S543</accession>
<dbReference type="SUPFAM" id="SSF47384">
    <property type="entry name" value="Homodimeric domain of signal transducing histidine kinase"/>
    <property type="match status" value="1"/>
</dbReference>
<evidence type="ECO:0000256" key="3">
    <source>
        <dbReference type="ARBA" id="ARBA00022553"/>
    </source>
</evidence>
<dbReference type="CDD" id="cd00075">
    <property type="entry name" value="HATPase"/>
    <property type="match status" value="1"/>
</dbReference>
<dbReference type="GO" id="GO:0005524">
    <property type="term" value="F:ATP binding"/>
    <property type="evidence" value="ECO:0007669"/>
    <property type="project" value="UniProtKB-KW"/>
</dbReference>
<dbReference type="GO" id="GO:0006355">
    <property type="term" value="P:regulation of DNA-templated transcription"/>
    <property type="evidence" value="ECO:0007669"/>
    <property type="project" value="InterPro"/>
</dbReference>
<keyword evidence="5" id="KW-0547">Nucleotide-binding</keyword>
<dbReference type="Pfam" id="PF00512">
    <property type="entry name" value="HisKA"/>
    <property type="match status" value="1"/>
</dbReference>
<dbReference type="InterPro" id="IPR004358">
    <property type="entry name" value="Sig_transdc_His_kin-like_C"/>
</dbReference>
<evidence type="ECO:0000256" key="4">
    <source>
        <dbReference type="ARBA" id="ARBA00022679"/>
    </source>
</evidence>
<evidence type="ECO:0000313" key="15">
    <source>
        <dbReference type="Proteomes" id="UP000000310"/>
    </source>
</evidence>
<feature type="domain" description="Histidine kinase" evidence="12">
    <location>
        <begin position="181"/>
        <end position="397"/>
    </location>
</feature>
<dbReference type="InterPro" id="IPR036890">
    <property type="entry name" value="HATPase_C_sf"/>
</dbReference>
<dbReference type="EC" id="2.7.13.3" evidence="2"/>
<dbReference type="Gene3D" id="1.10.287.130">
    <property type="match status" value="1"/>
</dbReference>
<dbReference type="PANTHER" id="PTHR43711">
    <property type="entry name" value="TWO-COMPONENT HISTIDINE KINASE"/>
    <property type="match status" value="1"/>
</dbReference>
<dbReference type="InterPro" id="IPR003594">
    <property type="entry name" value="HATPase_dom"/>
</dbReference>
<evidence type="ECO:0000313" key="14">
    <source>
        <dbReference type="EMBL" id="ADY50960.1"/>
    </source>
</evidence>
<evidence type="ECO:0000256" key="11">
    <source>
        <dbReference type="SAM" id="Coils"/>
    </source>
</evidence>
<reference evidence="14 15" key="1">
    <citation type="journal article" date="2011" name="Stand. Genomic Sci.">
        <title>Complete genome sequence of the gliding, heparinolytic Pedobacter saltans type strain (113).</title>
        <authorList>
            <person name="Liolios K."/>
            <person name="Sikorski J."/>
            <person name="Lu M."/>
            <person name="Nolan M."/>
            <person name="Lapidus A."/>
            <person name="Lucas S."/>
            <person name="Hammon N."/>
            <person name="Deshpande S."/>
            <person name="Cheng J.F."/>
            <person name="Tapia R."/>
            <person name="Han C."/>
            <person name="Goodwin L."/>
            <person name="Pitluck S."/>
            <person name="Huntemann M."/>
            <person name="Ivanova N."/>
            <person name="Pagani I."/>
            <person name="Mavromatis K."/>
            <person name="Ovchinikova G."/>
            <person name="Pati A."/>
            <person name="Chen A."/>
            <person name="Palaniappan K."/>
            <person name="Land M."/>
            <person name="Hauser L."/>
            <person name="Brambilla E.M."/>
            <person name="Kotsyurbenko O."/>
            <person name="Rohde M."/>
            <person name="Tindall B.J."/>
            <person name="Abt B."/>
            <person name="Goker M."/>
            <person name="Detter J.C."/>
            <person name="Woyke T."/>
            <person name="Bristow J."/>
            <person name="Eisen J.A."/>
            <person name="Markowitz V."/>
            <person name="Hugenholtz P."/>
            <person name="Klenk H.P."/>
            <person name="Kyrpides N.C."/>
        </authorList>
    </citation>
    <scope>NUCLEOTIDE SEQUENCE [LARGE SCALE GENOMIC DNA]</scope>
    <source>
        <strain evidence="15">ATCC 51119 / DSM 12145 / JCM 21818 / LMG 10337 / NBRC 100064 / NCIMB 13643</strain>
    </source>
</reference>
<comment type="catalytic activity">
    <reaction evidence="1">
        <text>ATP + protein L-histidine = ADP + protein N-phospho-L-histidine.</text>
        <dbReference type="EC" id="2.7.13.3"/>
    </reaction>
</comment>
<dbReference type="FunFam" id="3.30.450.20:FF:000060">
    <property type="entry name" value="Sensor protein FixL"/>
    <property type="match status" value="1"/>
</dbReference>
<evidence type="ECO:0000256" key="9">
    <source>
        <dbReference type="ARBA" id="ARBA00059827"/>
    </source>
</evidence>
<dbReference type="CDD" id="cd00130">
    <property type="entry name" value="PAS"/>
    <property type="match status" value="1"/>
</dbReference>
<dbReference type="Pfam" id="PF02518">
    <property type="entry name" value="HATPase_c"/>
    <property type="match status" value="1"/>
</dbReference>
<comment type="function">
    <text evidence="9">Putative oxygen sensor; modulates the activity of FixJ, a transcriptional activator of nitrogen fixation fixK gene. FixL probably acts as a kinase that phosphorylates FixJ.</text>
</comment>
<reference evidence="15" key="2">
    <citation type="submission" date="2011-02" db="EMBL/GenBank/DDBJ databases">
        <title>The complete genome of Pedobacter saltans DSM 12145.</title>
        <authorList>
            <consortium name="US DOE Joint Genome Institute (JGI-PGF)"/>
            <person name="Lucas S."/>
            <person name="Copeland A."/>
            <person name="Lapidus A."/>
            <person name="Bruce D."/>
            <person name="Goodwin L."/>
            <person name="Pitluck S."/>
            <person name="Kyrpides N."/>
            <person name="Mavromatis K."/>
            <person name="Pagani I."/>
            <person name="Ivanova N."/>
            <person name="Ovchinnikova G."/>
            <person name="Lu M."/>
            <person name="Detter J.C."/>
            <person name="Han C."/>
            <person name="Land M."/>
            <person name="Hauser L."/>
            <person name="Markowitz V."/>
            <person name="Cheng J.-F."/>
            <person name="Hugenholtz P."/>
            <person name="Woyke T."/>
            <person name="Wu D."/>
            <person name="Tindall B."/>
            <person name="Pomrenke H.G."/>
            <person name="Brambilla E."/>
            <person name="Klenk H.-P."/>
            <person name="Eisen J.A."/>
        </authorList>
    </citation>
    <scope>NUCLEOTIDE SEQUENCE [LARGE SCALE GENOMIC DNA]</scope>
    <source>
        <strain evidence="15">ATCC 51119 / DSM 12145 / JCM 21818 / LMG 10337 / NBRC 100064 / NCIMB 13643</strain>
    </source>
</reference>
<dbReference type="PROSITE" id="PS50112">
    <property type="entry name" value="PAS"/>
    <property type="match status" value="1"/>
</dbReference>
<organism evidence="14 15">
    <name type="scientific">Pseudopedobacter saltans (strain ATCC 51119 / DSM 12145 / JCM 21818 / CCUG 39354 / LMG 10337 / NBRC 100064 / NCIMB 13643)</name>
    <name type="common">Pedobacter saltans</name>
    <dbReference type="NCBI Taxonomy" id="762903"/>
    <lineage>
        <taxon>Bacteria</taxon>
        <taxon>Pseudomonadati</taxon>
        <taxon>Bacteroidota</taxon>
        <taxon>Sphingobacteriia</taxon>
        <taxon>Sphingobacteriales</taxon>
        <taxon>Sphingobacteriaceae</taxon>
        <taxon>Pseudopedobacter</taxon>
    </lineage>
</organism>
<evidence type="ECO:0000259" key="13">
    <source>
        <dbReference type="PROSITE" id="PS50112"/>
    </source>
</evidence>
<keyword evidence="3" id="KW-0597">Phosphoprotein</keyword>
<feature type="coiled-coil region" evidence="11">
    <location>
        <begin position="122"/>
        <end position="174"/>
    </location>
</feature>
<dbReference type="InterPro" id="IPR013767">
    <property type="entry name" value="PAS_fold"/>
</dbReference>
<dbReference type="HOGENOM" id="CLU_000445_89_2_10"/>
<dbReference type="Gene3D" id="3.30.450.20">
    <property type="entry name" value="PAS domain"/>
    <property type="match status" value="1"/>
</dbReference>
<dbReference type="InterPro" id="IPR005467">
    <property type="entry name" value="His_kinase_dom"/>
</dbReference>